<name>A0A0E8CSZ1_BORPT</name>
<dbReference type="PANTHER" id="PTHR43767">
    <property type="entry name" value="LONG-CHAIN-FATTY-ACID--COA LIGASE"/>
    <property type="match status" value="1"/>
</dbReference>
<evidence type="ECO:0000259" key="1">
    <source>
        <dbReference type="Pfam" id="PF00501"/>
    </source>
</evidence>
<dbReference type="InterPro" id="IPR020845">
    <property type="entry name" value="AMP-binding_CS"/>
</dbReference>
<dbReference type="InterPro" id="IPR042099">
    <property type="entry name" value="ANL_N_sf"/>
</dbReference>
<keyword evidence="3" id="KW-0436">Ligase</keyword>
<dbReference type="GeneID" id="69603419"/>
<organism evidence="3 4">
    <name type="scientific">Bordetella pertussis</name>
    <dbReference type="NCBI Taxonomy" id="520"/>
    <lineage>
        <taxon>Bacteria</taxon>
        <taxon>Pseudomonadati</taxon>
        <taxon>Pseudomonadota</taxon>
        <taxon>Betaproteobacteria</taxon>
        <taxon>Burkholderiales</taxon>
        <taxon>Alcaligenaceae</taxon>
        <taxon>Bordetella</taxon>
    </lineage>
</organism>
<dbReference type="GO" id="GO:0004467">
    <property type="term" value="F:long-chain fatty acid-CoA ligase activity"/>
    <property type="evidence" value="ECO:0007669"/>
    <property type="project" value="UniProtKB-EC"/>
</dbReference>
<feature type="domain" description="AMP-binding enzyme C-terminal" evidence="2">
    <location>
        <begin position="449"/>
        <end position="524"/>
    </location>
</feature>
<dbReference type="SUPFAM" id="SSF56801">
    <property type="entry name" value="Acetyl-CoA synthetase-like"/>
    <property type="match status" value="1"/>
</dbReference>
<dbReference type="Gene3D" id="3.30.300.30">
    <property type="match status" value="1"/>
</dbReference>
<evidence type="ECO:0000313" key="3">
    <source>
        <dbReference type="EMBL" id="SUV63669.1"/>
    </source>
</evidence>
<evidence type="ECO:0000259" key="2">
    <source>
        <dbReference type="Pfam" id="PF13193"/>
    </source>
</evidence>
<dbReference type="InterPro" id="IPR045851">
    <property type="entry name" value="AMP-bd_C_sf"/>
</dbReference>
<dbReference type="RefSeq" id="WP_010929741.1">
    <property type="nucleotide sequence ID" value="NZ_AP024746.1"/>
</dbReference>
<dbReference type="InterPro" id="IPR025110">
    <property type="entry name" value="AMP-bd_C"/>
</dbReference>
<reference evidence="3 4" key="1">
    <citation type="submission" date="2018-06" db="EMBL/GenBank/DDBJ databases">
        <authorList>
            <consortium name="Pathogen Informatics"/>
            <person name="Doyle S."/>
        </authorList>
    </citation>
    <scope>NUCLEOTIDE SEQUENCE [LARGE SCALE GENOMIC DNA]</scope>
    <source>
        <strain evidence="3 4">NCTC10911</strain>
    </source>
</reference>
<dbReference type="Gene3D" id="3.40.50.12780">
    <property type="entry name" value="N-terminal domain of ligase-like"/>
    <property type="match status" value="1"/>
</dbReference>
<dbReference type="AlphaFoldDB" id="A0A0E8CSZ1"/>
<dbReference type="Proteomes" id="UP000255014">
    <property type="component" value="Unassembled WGS sequence"/>
</dbReference>
<dbReference type="EC" id="6.2.1.3" evidence="3"/>
<evidence type="ECO:0000313" key="4">
    <source>
        <dbReference type="Proteomes" id="UP000255014"/>
    </source>
</evidence>
<dbReference type="PANTHER" id="PTHR43767:SF1">
    <property type="entry name" value="NONRIBOSOMAL PEPTIDE SYNTHASE PES1 (EUROFUNG)-RELATED"/>
    <property type="match status" value="1"/>
</dbReference>
<feature type="domain" description="AMP-dependent synthetase/ligase" evidence="1">
    <location>
        <begin position="34"/>
        <end position="389"/>
    </location>
</feature>
<dbReference type="PROSITE" id="PS00455">
    <property type="entry name" value="AMP_BINDING"/>
    <property type="match status" value="1"/>
</dbReference>
<dbReference type="Pfam" id="PF00501">
    <property type="entry name" value="AMP-binding"/>
    <property type="match status" value="1"/>
</dbReference>
<dbReference type="InterPro" id="IPR000873">
    <property type="entry name" value="AMP-dep_synth/lig_dom"/>
</dbReference>
<dbReference type="EMBL" id="UFTT01000002">
    <property type="protein sequence ID" value="SUV63669.1"/>
    <property type="molecule type" value="Genomic_DNA"/>
</dbReference>
<gene>
    <name evidence="3" type="primary">fadD_1</name>
    <name evidence="3" type="ORF">NCTC10911_00673</name>
</gene>
<dbReference type="CDD" id="cd05934">
    <property type="entry name" value="FACL_DitJ_like"/>
    <property type="match status" value="1"/>
</dbReference>
<dbReference type="Pfam" id="PF13193">
    <property type="entry name" value="AMP-binding_C"/>
    <property type="match status" value="1"/>
</dbReference>
<sequence length="559" mass="60876">MKQTQPTPPAAAIDVHAAFGEMRHWTTGHIVARRAALSGSQTFLRNMADGRCHTYLDLHRQTNGIAQALAALGIGHGDHVAVMLENCPEQVFSYVALGKLGAVSVPINTAAKGQLLRYYLDHADCTAIVVSDTLAAPLADIIAALPRLQRVIVLGQARAAAAGLPDGVAVHPFPDVDGSDAAPRVPVRFDDLAYLLYTSGTTGPSKAIMITHACAHFWGEQNIRYRHFLPGEVDYVFLPLFHANALLLGVTSALMAGTTVALARRFSTSRFWSDVRTAGATRFNAIGAVGNFLYSQPPDPRDRDHKVRLCSLAPPPPFVHDFERRFGIKVLNGYALSDYCAATWSPLDAPPQKVFSAGLARDSVRVRIVDDDDFDLPADSPGEILLRVEQPWGTPLGYYKMPEATLAAHRNGWFHTGDRGRLDADGYLHFTDRKKDAIRRRGENISAYEVEAIILGHPAVRQAAVYPVRSEFTEDEVAASIVLHDGQALTPEALVLHCRDNMSSFMVPRFVEFVAELPLTLTNKVEKYKLRARAEADPAALWDSQQHAGGTARAAATGG</sequence>
<dbReference type="InterPro" id="IPR050237">
    <property type="entry name" value="ATP-dep_AMP-bd_enzyme"/>
</dbReference>
<dbReference type="OMA" id="CGAPIVY"/>
<accession>A0A0E8CSZ1</accession>
<proteinExistence type="predicted"/>
<protein>
    <submittedName>
        <fullName evidence="3">Long-chain-fatty-acid--CoA ligase</fullName>
        <ecNumber evidence="3">6.2.1.3</ecNumber>
    </submittedName>
</protein>